<dbReference type="SUPFAM" id="SSF49464">
    <property type="entry name" value="Carboxypeptidase regulatory domain-like"/>
    <property type="match status" value="1"/>
</dbReference>
<evidence type="ECO:0000256" key="6">
    <source>
        <dbReference type="ARBA" id="ARBA00023237"/>
    </source>
</evidence>
<evidence type="ECO:0000256" key="2">
    <source>
        <dbReference type="ARBA" id="ARBA00022448"/>
    </source>
</evidence>
<dbReference type="NCBIfam" id="TIGR04056">
    <property type="entry name" value="OMP_RagA_SusC"/>
    <property type="match status" value="1"/>
</dbReference>
<evidence type="ECO:0000256" key="7">
    <source>
        <dbReference type="PROSITE-ProRule" id="PRU01360"/>
    </source>
</evidence>
<reference evidence="10 11" key="1">
    <citation type="submission" date="2018-03" db="EMBL/GenBank/DDBJ databases">
        <title>Genomic Encyclopedia of Archaeal and Bacterial Type Strains, Phase II (KMG-II): from individual species to whole genera.</title>
        <authorList>
            <person name="Goeker M."/>
        </authorList>
    </citation>
    <scope>NUCLEOTIDE SEQUENCE [LARGE SCALE GENOMIC DNA]</scope>
    <source>
        <strain evidence="10 11">DSM 28057</strain>
    </source>
</reference>
<evidence type="ECO:0000259" key="9">
    <source>
        <dbReference type="Pfam" id="PF07715"/>
    </source>
</evidence>
<proteinExistence type="inferred from homology"/>
<dbReference type="Pfam" id="PF13715">
    <property type="entry name" value="CarbopepD_reg_2"/>
    <property type="match status" value="1"/>
</dbReference>
<keyword evidence="11" id="KW-1185">Reference proteome</keyword>
<organism evidence="10 11">
    <name type="scientific">Cecembia rubra</name>
    <dbReference type="NCBI Taxonomy" id="1485585"/>
    <lineage>
        <taxon>Bacteria</taxon>
        <taxon>Pseudomonadati</taxon>
        <taxon>Bacteroidota</taxon>
        <taxon>Cytophagia</taxon>
        <taxon>Cytophagales</taxon>
        <taxon>Cyclobacteriaceae</taxon>
        <taxon>Cecembia</taxon>
    </lineage>
</organism>
<dbReference type="InterPro" id="IPR039426">
    <property type="entry name" value="TonB-dep_rcpt-like"/>
</dbReference>
<keyword evidence="2 7" id="KW-0813">Transport</keyword>
<dbReference type="InterPro" id="IPR036942">
    <property type="entry name" value="Beta-barrel_TonB_sf"/>
</dbReference>
<sequence length="1030" mass="113434">MKKNLLAVLLLWVMAVVPAMAQSVITGKVIDSDTKEELPGVNVVLRGTNRATVTDINGMFSVSVPSQESVLVFSFIGYGTREIRVGNQTNLEITLEPSIDNLSEFVVTAFGIAQERKSLGYAVQEIDNKLILETNQPNALNALRGRIAGVNITSSSGAPGAGTNIIIRGINSLNPNADNQPLFVIDGIPISNETNITGGRGGANFTNTNRAADINPDDIESISILKGPAASVLYGLRAANGAVIITTKSGKSGKTTFNFRTTTSIDQVGKTPPMQQRYLRGFNGLYNPTDYRADGPPIPAGTPVFNQWDETFNTGNTFQNNFSFSGGSDKATFYGSLGRLDQTGILPNSNFERTNLKIAGSLKATDKLTLDGAATFINSNGVNPRMGIGGAGVISYASRYAPDVNLRDFINPDGSQIRYSTILDNPLYFAQNAFQEENVNRILGNIGATYMINDWLTASYRAGIDQYTDKRFILTSPTTLIGAGSNGSINEQIIGYQEINSNFLLTADRRLSDDFNMTITLGNQVTTINTTNLNASGSNFVIPDFWSINNLSQYQSRSFPTSRSIIGVFGDAKFDYRQTVFLNITGRNDWSSTLPRQNRSFFYPSVSMSYIFTESLKLSSSRFLSYGKLRGSFAEVGKDAAPFLIGNYYSTLVPFRGIVGVARDNTIGSENLRPERTRGLEFGVDMGLFNNRLRLDANYAIQTSIDQIVPIPVSRATGFTNYVTNAGEIRNNIWELTADIALIQKKDFSWNSILNWSRLRGKVISLPEGLDQITFQPESPWVKQRVQVGGRPGDWYGWPLSRVEDRNSPFFGELIIVNGYPDVNNNWRGVPLAEDSYIGNAFPDWEGGWNNSIRYKNLEFSFLFTFRKGGYVFDINRRMRYGQAGGEAPSGAETELRNRLVVFNGVTNTGTIENPNWVPNERPVPISVSELYGQAFRYRLASEFNGFQEASWLRLQNVSLNYTLPTKLISKTPFTSITASVTGNNLWLTTPFIGFDPEQSAYGPGSNVFGYVGTNVPATRSVFFGLNFNF</sequence>
<dbReference type="PROSITE" id="PS52016">
    <property type="entry name" value="TONB_DEPENDENT_REC_3"/>
    <property type="match status" value="1"/>
</dbReference>
<accession>A0A2P8EAD7</accession>
<dbReference type="Proteomes" id="UP000240708">
    <property type="component" value="Unassembled WGS sequence"/>
</dbReference>
<keyword evidence="5 7" id="KW-0472">Membrane</keyword>
<dbReference type="InterPro" id="IPR023997">
    <property type="entry name" value="TonB-dep_OMP_SusC/RagA_CS"/>
</dbReference>
<evidence type="ECO:0000256" key="8">
    <source>
        <dbReference type="SAM" id="SignalP"/>
    </source>
</evidence>
<dbReference type="InterPro" id="IPR037066">
    <property type="entry name" value="Plug_dom_sf"/>
</dbReference>
<comment type="subcellular location">
    <subcellularLocation>
        <location evidence="1 7">Cell outer membrane</location>
        <topology evidence="1 7">Multi-pass membrane protein</topology>
    </subcellularLocation>
</comment>
<evidence type="ECO:0000313" key="11">
    <source>
        <dbReference type="Proteomes" id="UP000240708"/>
    </source>
</evidence>
<keyword evidence="8" id="KW-0732">Signal</keyword>
<dbReference type="InterPro" id="IPR012910">
    <property type="entry name" value="Plug_dom"/>
</dbReference>
<dbReference type="Gene3D" id="2.40.170.20">
    <property type="entry name" value="TonB-dependent receptor, beta-barrel domain"/>
    <property type="match status" value="1"/>
</dbReference>
<comment type="similarity">
    <text evidence="7">Belongs to the TonB-dependent receptor family.</text>
</comment>
<dbReference type="InterPro" id="IPR023996">
    <property type="entry name" value="TonB-dep_OMP_SusC/RagA"/>
</dbReference>
<keyword evidence="6 7" id="KW-0998">Cell outer membrane</keyword>
<keyword evidence="4 7" id="KW-0812">Transmembrane</keyword>
<evidence type="ECO:0000256" key="3">
    <source>
        <dbReference type="ARBA" id="ARBA00022452"/>
    </source>
</evidence>
<dbReference type="Gene3D" id="2.170.130.10">
    <property type="entry name" value="TonB-dependent receptor, plug domain"/>
    <property type="match status" value="1"/>
</dbReference>
<dbReference type="Gene3D" id="2.60.40.1120">
    <property type="entry name" value="Carboxypeptidase-like, regulatory domain"/>
    <property type="match status" value="1"/>
</dbReference>
<evidence type="ECO:0000256" key="4">
    <source>
        <dbReference type="ARBA" id="ARBA00022692"/>
    </source>
</evidence>
<dbReference type="Pfam" id="PF07715">
    <property type="entry name" value="Plug"/>
    <property type="match status" value="1"/>
</dbReference>
<evidence type="ECO:0000256" key="5">
    <source>
        <dbReference type="ARBA" id="ARBA00023136"/>
    </source>
</evidence>
<comment type="caution">
    <text evidence="10">The sequence shown here is derived from an EMBL/GenBank/DDBJ whole genome shotgun (WGS) entry which is preliminary data.</text>
</comment>
<protein>
    <submittedName>
        <fullName evidence="10">TonB-linked SusC/RagA family outer membrane protein</fullName>
    </submittedName>
</protein>
<dbReference type="RefSeq" id="WP_106566363.1">
    <property type="nucleotide sequence ID" value="NZ_PYGF01000002.1"/>
</dbReference>
<name>A0A2P8EAD7_9BACT</name>
<feature type="signal peptide" evidence="8">
    <location>
        <begin position="1"/>
        <end position="21"/>
    </location>
</feature>
<evidence type="ECO:0000313" key="10">
    <source>
        <dbReference type="EMBL" id="PSL06433.1"/>
    </source>
</evidence>
<dbReference type="NCBIfam" id="TIGR04057">
    <property type="entry name" value="SusC_RagA_signa"/>
    <property type="match status" value="1"/>
</dbReference>
<evidence type="ECO:0000256" key="1">
    <source>
        <dbReference type="ARBA" id="ARBA00004571"/>
    </source>
</evidence>
<feature type="domain" description="TonB-dependent receptor plug" evidence="9">
    <location>
        <begin position="118"/>
        <end position="242"/>
    </location>
</feature>
<dbReference type="AlphaFoldDB" id="A0A2P8EAD7"/>
<dbReference type="InterPro" id="IPR008969">
    <property type="entry name" value="CarboxyPept-like_regulatory"/>
</dbReference>
<dbReference type="GO" id="GO:0009279">
    <property type="term" value="C:cell outer membrane"/>
    <property type="evidence" value="ECO:0007669"/>
    <property type="project" value="UniProtKB-SubCell"/>
</dbReference>
<dbReference type="EMBL" id="PYGF01000002">
    <property type="protein sequence ID" value="PSL06433.1"/>
    <property type="molecule type" value="Genomic_DNA"/>
</dbReference>
<feature type="chain" id="PRO_5015202499" evidence="8">
    <location>
        <begin position="22"/>
        <end position="1030"/>
    </location>
</feature>
<gene>
    <name evidence="10" type="ORF">CLV48_102249</name>
</gene>
<dbReference type="OrthoDB" id="9768177at2"/>
<keyword evidence="3 7" id="KW-1134">Transmembrane beta strand</keyword>
<dbReference type="SUPFAM" id="SSF56935">
    <property type="entry name" value="Porins"/>
    <property type="match status" value="1"/>
</dbReference>